<dbReference type="CDD" id="cd05355">
    <property type="entry name" value="SDR_c1"/>
    <property type="match status" value="1"/>
</dbReference>
<dbReference type="PANTHER" id="PTHR48107:SF16">
    <property type="entry name" value="NADPH-DEPENDENT ALDEHYDE REDUCTASE 1, CHLOROPLASTIC"/>
    <property type="match status" value="1"/>
</dbReference>
<sequence>MSGNKELSNLYKLQDPTKQYPRPKFKHQPQGVPGLDRKMQPLADHGETSYKGSGRLPNRKALVTGGDSGIGRAAAIAFAREGADVAINYLPSEEGDAQEVIALIEKEGRKAIAIPGDISSEAFCKQMVKRAHKALGGLDILACVAGKQHAVEKIADVTTQQLEQTYRVNVFALFWTVKAALPLMPPGGSIITTASIQATHPSPSLLDYAPTKAAILAFTRALARQVAEDGIRVNCVAPGPVWTPLQTSGGQPDKKIPAFGSETPMKRPGQPVEMSPLYVLLASQESSYVTGEVYGATGGLEVG</sequence>
<dbReference type="Proteomes" id="UP000540989">
    <property type="component" value="Unassembled WGS sequence"/>
</dbReference>
<dbReference type="InterPro" id="IPR002347">
    <property type="entry name" value="SDR_fam"/>
</dbReference>
<evidence type="ECO:0000256" key="2">
    <source>
        <dbReference type="ARBA" id="ARBA00023002"/>
    </source>
</evidence>
<organism evidence="5 6">
    <name type="scientific">Granulicella aggregans</name>
    <dbReference type="NCBI Taxonomy" id="474949"/>
    <lineage>
        <taxon>Bacteria</taxon>
        <taxon>Pseudomonadati</taxon>
        <taxon>Acidobacteriota</taxon>
        <taxon>Terriglobia</taxon>
        <taxon>Terriglobales</taxon>
        <taxon>Acidobacteriaceae</taxon>
        <taxon>Granulicella</taxon>
    </lineage>
</organism>
<dbReference type="NCBIfam" id="NF004782">
    <property type="entry name" value="PRK06128.1"/>
    <property type="match status" value="1"/>
</dbReference>
<evidence type="ECO:0000313" key="6">
    <source>
        <dbReference type="Proteomes" id="UP000540989"/>
    </source>
</evidence>
<keyword evidence="2" id="KW-0560">Oxidoreductase</keyword>
<dbReference type="Gene3D" id="3.40.50.720">
    <property type="entry name" value="NAD(P)-binding Rossmann-like Domain"/>
    <property type="match status" value="1"/>
</dbReference>
<dbReference type="PRINTS" id="PR00080">
    <property type="entry name" value="SDRFAMILY"/>
</dbReference>
<dbReference type="EMBL" id="JACHIP010000005">
    <property type="protein sequence ID" value="MBB5059129.1"/>
    <property type="molecule type" value="Genomic_DNA"/>
</dbReference>
<dbReference type="AlphaFoldDB" id="A0A7W7ZGC9"/>
<keyword evidence="6" id="KW-1185">Reference proteome</keyword>
<evidence type="ECO:0000256" key="1">
    <source>
        <dbReference type="ARBA" id="ARBA00006484"/>
    </source>
</evidence>
<reference evidence="5 6" key="1">
    <citation type="submission" date="2020-08" db="EMBL/GenBank/DDBJ databases">
        <title>Genomic Encyclopedia of Type Strains, Phase IV (KMG-V): Genome sequencing to study the core and pangenomes of soil and plant-associated prokaryotes.</title>
        <authorList>
            <person name="Whitman W."/>
        </authorList>
    </citation>
    <scope>NUCLEOTIDE SEQUENCE [LARGE SCALE GENOMIC DNA]</scope>
    <source>
        <strain evidence="5 6">M8UP14</strain>
    </source>
</reference>
<dbReference type="GO" id="GO:0016614">
    <property type="term" value="F:oxidoreductase activity, acting on CH-OH group of donors"/>
    <property type="evidence" value="ECO:0007669"/>
    <property type="project" value="UniProtKB-ARBA"/>
</dbReference>
<dbReference type="FunFam" id="3.40.50.720:FF:000097">
    <property type="entry name" value="SDR family oxidoreductase"/>
    <property type="match status" value="1"/>
</dbReference>
<name>A0A7W7ZGC9_9BACT</name>
<evidence type="ECO:0000256" key="3">
    <source>
        <dbReference type="ARBA" id="ARBA00067437"/>
    </source>
</evidence>
<comment type="similarity">
    <text evidence="1">Belongs to the short-chain dehydrogenases/reductases (SDR) family.</text>
</comment>
<dbReference type="InterPro" id="IPR036291">
    <property type="entry name" value="NAD(P)-bd_dom_sf"/>
</dbReference>
<evidence type="ECO:0000313" key="5">
    <source>
        <dbReference type="EMBL" id="MBB5059129.1"/>
    </source>
</evidence>
<accession>A0A7W7ZGC9</accession>
<evidence type="ECO:0000256" key="4">
    <source>
        <dbReference type="SAM" id="MobiDB-lite"/>
    </source>
</evidence>
<dbReference type="PRINTS" id="PR00081">
    <property type="entry name" value="GDHRDH"/>
</dbReference>
<dbReference type="RefSeq" id="WP_184220040.1">
    <property type="nucleotide sequence ID" value="NZ_JACHIP010000005.1"/>
</dbReference>
<proteinExistence type="inferred from homology"/>
<feature type="region of interest" description="Disordered" evidence="4">
    <location>
        <begin position="1"/>
        <end position="58"/>
    </location>
</feature>
<feature type="compositionally biased region" description="Basic and acidic residues" evidence="4">
    <location>
        <begin position="35"/>
        <end position="48"/>
    </location>
</feature>
<dbReference type="Pfam" id="PF13561">
    <property type="entry name" value="adh_short_C2"/>
    <property type="match status" value="1"/>
</dbReference>
<dbReference type="SUPFAM" id="SSF51735">
    <property type="entry name" value="NAD(P)-binding Rossmann-fold domains"/>
    <property type="match status" value="1"/>
</dbReference>
<gene>
    <name evidence="5" type="ORF">HDF16_003852</name>
</gene>
<dbReference type="PANTHER" id="PTHR48107">
    <property type="entry name" value="NADPH-DEPENDENT ALDEHYDE REDUCTASE-LIKE PROTEIN, CHLOROPLASTIC-RELATED"/>
    <property type="match status" value="1"/>
</dbReference>
<comment type="caution">
    <text evidence="5">The sequence shown here is derived from an EMBL/GenBank/DDBJ whole genome shotgun (WGS) entry which is preliminary data.</text>
</comment>
<protein>
    <recommendedName>
        <fullName evidence="3">Uncharacterized oxidoreductase YghA</fullName>
    </recommendedName>
</protein>